<dbReference type="Proteomes" id="UP001187471">
    <property type="component" value="Unassembled WGS sequence"/>
</dbReference>
<name>A0AA88R560_9ASTE</name>
<dbReference type="GO" id="GO:0009696">
    <property type="term" value="P:salicylic acid metabolic process"/>
    <property type="evidence" value="ECO:0007669"/>
    <property type="project" value="TreeGrafter"/>
</dbReference>
<dbReference type="EMBL" id="JAVXUO010002182">
    <property type="protein sequence ID" value="KAK2975530.1"/>
    <property type="molecule type" value="Genomic_DNA"/>
</dbReference>
<dbReference type="InterPro" id="IPR000073">
    <property type="entry name" value="AB_hydrolase_1"/>
</dbReference>
<dbReference type="InterPro" id="IPR045889">
    <property type="entry name" value="MES/HNL"/>
</dbReference>
<accession>A0AA88R560</accession>
<evidence type="ECO:0000313" key="3">
    <source>
        <dbReference type="Proteomes" id="UP001187471"/>
    </source>
</evidence>
<keyword evidence="3" id="KW-1185">Reference proteome</keyword>
<dbReference type="PANTHER" id="PTHR10992">
    <property type="entry name" value="METHYLESTERASE FAMILY MEMBER"/>
    <property type="match status" value="1"/>
</dbReference>
<dbReference type="SUPFAM" id="SSF53474">
    <property type="entry name" value="alpha/beta-Hydrolases"/>
    <property type="match status" value="1"/>
</dbReference>
<sequence length="175" mass="19372">WYKVVTLLESAGHRVTTLDLGASGINPTQLGREITSFSSNVQPLMEFMASLPIGERVILVGHSFGGFGISLAMESFPQKIVVAVYVTAFMPSYTILPAALIHQVTLLISFKFALISKINNSFRWTQPEDSDSKVFFFFSSDNGPENPPTSLQFGRNYMSTNLYQHCPSEHKSNAT</sequence>
<evidence type="ECO:0000259" key="1">
    <source>
        <dbReference type="Pfam" id="PF00561"/>
    </source>
</evidence>
<organism evidence="2 3">
    <name type="scientific">Escallonia rubra</name>
    <dbReference type="NCBI Taxonomy" id="112253"/>
    <lineage>
        <taxon>Eukaryota</taxon>
        <taxon>Viridiplantae</taxon>
        <taxon>Streptophyta</taxon>
        <taxon>Embryophyta</taxon>
        <taxon>Tracheophyta</taxon>
        <taxon>Spermatophyta</taxon>
        <taxon>Magnoliopsida</taxon>
        <taxon>eudicotyledons</taxon>
        <taxon>Gunneridae</taxon>
        <taxon>Pentapetalae</taxon>
        <taxon>asterids</taxon>
        <taxon>campanulids</taxon>
        <taxon>Escalloniales</taxon>
        <taxon>Escalloniaceae</taxon>
        <taxon>Escallonia</taxon>
    </lineage>
</organism>
<dbReference type="GO" id="GO:0080032">
    <property type="term" value="F:methyl jasmonate esterase activity"/>
    <property type="evidence" value="ECO:0007669"/>
    <property type="project" value="TreeGrafter"/>
</dbReference>
<proteinExistence type="predicted"/>
<feature type="non-terminal residue" evidence="2">
    <location>
        <position position="1"/>
    </location>
</feature>
<dbReference type="GO" id="GO:0080031">
    <property type="term" value="F:methyl salicylate esterase activity"/>
    <property type="evidence" value="ECO:0007669"/>
    <property type="project" value="TreeGrafter"/>
</dbReference>
<dbReference type="GO" id="GO:0009694">
    <property type="term" value="P:jasmonic acid metabolic process"/>
    <property type="evidence" value="ECO:0007669"/>
    <property type="project" value="TreeGrafter"/>
</dbReference>
<dbReference type="AlphaFoldDB" id="A0AA88R560"/>
<reference evidence="2" key="1">
    <citation type="submission" date="2022-12" db="EMBL/GenBank/DDBJ databases">
        <title>Draft genome assemblies for two species of Escallonia (Escalloniales).</title>
        <authorList>
            <person name="Chanderbali A."/>
            <person name="Dervinis C."/>
            <person name="Anghel I."/>
            <person name="Soltis D."/>
            <person name="Soltis P."/>
            <person name="Zapata F."/>
        </authorList>
    </citation>
    <scope>NUCLEOTIDE SEQUENCE</scope>
    <source>
        <strain evidence="2">UCBG92.1500</strain>
        <tissue evidence="2">Leaf</tissue>
    </source>
</reference>
<dbReference type="InterPro" id="IPR029058">
    <property type="entry name" value="AB_hydrolase_fold"/>
</dbReference>
<comment type="caution">
    <text evidence="2">The sequence shown here is derived from an EMBL/GenBank/DDBJ whole genome shotgun (WGS) entry which is preliminary data.</text>
</comment>
<feature type="domain" description="AB hydrolase-1" evidence="1">
    <location>
        <begin position="1"/>
        <end position="89"/>
    </location>
</feature>
<evidence type="ECO:0000313" key="2">
    <source>
        <dbReference type="EMBL" id="KAK2975530.1"/>
    </source>
</evidence>
<dbReference type="Gene3D" id="3.40.50.1820">
    <property type="entry name" value="alpha/beta hydrolase"/>
    <property type="match status" value="1"/>
</dbReference>
<dbReference type="PANTHER" id="PTHR10992:SF943">
    <property type="entry name" value="METHYLESTERASE 10"/>
    <property type="match status" value="1"/>
</dbReference>
<gene>
    <name evidence="2" type="ORF">RJ640_000980</name>
</gene>
<dbReference type="Pfam" id="PF00561">
    <property type="entry name" value="Abhydrolase_1"/>
    <property type="match status" value="1"/>
</dbReference>
<dbReference type="GO" id="GO:0080030">
    <property type="term" value="F:methyl indole-3-acetate esterase activity"/>
    <property type="evidence" value="ECO:0007669"/>
    <property type="project" value="TreeGrafter"/>
</dbReference>
<protein>
    <recommendedName>
        <fullName evidence="1">AB hydrolase-1 domain-containing protein</fullName>
    </recommendedName>
</protein>